<dbReference type="Proteomes" id="UP000472267">
    <property type="component" value="Chromosome 4"/>
</dbReference>
<keyword evidence="2 4" id="KW-0727">SH2 domain</keyword>
<feature type="compositionally biased region" description="Low complexity" evidence="6">
    <location>
        <begin position="263"/>
        <end position="273"/>
    </location>
</feature>
<keyword evidence="10" id="KW-1185">Reference proteome</keyword>
<dbReference type="InterPro" id="IPR000980">
    <property type="entry name" value="SH2"/>
</dbReference>
<reference evidence="9" key="3">
    <citation type="submission" date="2025-09" db="UniProtKB">
        <authorList>
            <consortium name="Ensembl"/>
        </authorList>
    </citation>
    <scope>IDENTIFICATION</scope>
</reference>
<dbReference type="CDD" id="cd11946">
    <property type="entry name" value="SH3_GRB2_N"/>
    <property type="match status" value="1"/>
</dbReference>
<reference evidence="9" key="1">
    <citation type="submission" date="2019-06" db="EMBL/GenBank/DDBJ databases">
        <authorList>
            <consortium name="Wellcome Sanger Institute Data Sharing"/>
        </authorList>
    </citation>
    <scope>NUCLEOTIDE SEQUENCE [LARGE SCALE GENOMIC DNA]</scope>
</reference>
<dbReference type="InterPro" id="IPR043539">
    <property type="entry name" value="Grb2-like"/>
</dbReference>
<feature type="domain" description="SH3" evidence="8">
    <location>
        <begin position="1"/>
        <end position="58"/>
    </location>
</feature>
<evidence type="ECO:0000256" key="6">
    <source>
        <dbReference type="SAM" id="MobiDB-lite"/>
    </source>
</evidence>
<evidence type="ECO:0000259" key="8">
    <source>
        <dbReference type="PROSITE" id="PS50002"/>
    </source>
</evidence>
<feature type="region of interest" description="Disordered" evidence="6">
    <location>
        <begin position="112"/>
        <end position="166"/>
    </location>
</feature>
<dbReference type="SMART" id="SM00252">
    <property type="entry name" value="SH2"/>
    <property type="match status" value="1"/>
</dbReference>
<dbReference type="SMART" id="SM00326">
    <property type="entry name" value="SH3"/>
    <property type="match status" value="1"/>
</dbReference>
<evidence type="ECO:0000259" key="7">
    <source>
        <dbReference type="PROSITE" id="PS50001"/>
    </source>
</evidence>
<name>A0A672GW55_SALFA</name>
<dbReference type="FunFam" id="2.30.30.40:FF:000076">
    <property type="entry name" value="Growth factor receptor-bound protein 2"/>
    <property type="match status" value="1"/>
</dbReference>
<gene>
    <name evidence="9" type="primary">grb2b</name>
</gene>
<evidence type="ECO:0000256" key="3">
    <source>
        <dbReference type="ARBA" id="ARBA00023288"/>
    </source>
</evidence>
<dbReference type="PRINTS" id="PR00452">
    <property type="entry name" value="SH3DOMAIN"/>
</dbReference>
<evidence type="ECO:0000313" key="10">
    <source>
        <dbReference type="Proteomes" id="UP000472267"/>
    </source>
</evidence>
<dbReference type="PROSITE" id="PS50002">
    <property type="entry name" value="SH3"/>
    <property type="match status" value="1"/>
</dbReference>
<dbReference type="Ensembl" id="ENSSFAT00005023904.1">
    <property type="protein sequence ID" value="ENSSFAP00005022958.1"/>
    <property type="gene ID" value="ENSSFAG00005011894.1"/>
</dbReference>
<dbReference type="PANTHER" id="PTHR46037">
    <property type="entry name" value="PROTEIN ENHANCER OF SEVENLESS 2B"/>
    <property type="match status" value="1"/>
</dbReference>
<dbReference type="AlphaFoldDB" id="A0A672GW55"/>
<protein>
    <recommendedName>
        <fullName evidence="11">Growth factor receptor-bound protein 2b</fullName>
    </recommendedName>
</protein>
<dbReference type="SUPFAM" id="SSF50044">
    <property type="entry name" value="SH3-domain"/>
    <property type="match status" value="1"/>
</dbReference>
<dbReference type="InterPro" id="IPR036028">
    <property type="entry name" value="SH3-like_dom_sf"/>
</dbReference>
<accession>A0A672GW55</accession>
<dbReference type="InterPro" id="IPR001452">
    <property type="entry name" value="SH3_domain"/>
</dbReference>
<evidence type="ECO:0000256" key="1">
    <source>
        <dbReference type="ARBA" id="ARBA00022443"/>
    </source>
</evidence>
<feature type="region of interest" description="Disordered" evidence="6">
    <location>
        <begin position="263"/>
        <end position="285"/>
    </location>
</feature>
<dbReference type="Pfam" id="PF00018">
    <property type="entry name" value="SH3_1"/>
    <property type="match status" value="1"/>
</dbReference>
<sequence length="285" mass="31545">MEAIAKYDFKATADDELSFKRGDILKVLNEECDQNWYKAELNGKDGFIPKNYIEMKAHPWFFGKIPRAKAEEMLNKQRHDGAFLIRESESAPGDFSLSVNIPHMCRRSLTSTRRRRASWASGAATSSKSWTTPTPTGGKEAATARRACSRATTSRPSIGTCKQSDRVTTTTTTITTTTVIVLDLISPHPNPPKSPPPPPLHLHLHLRLRPSHQNRSRQEECKQLKEREREKRSRSSAVVGVAVWAAAERQRESDFLPVPRAPAAAAAITASGRASEHPGPASNCL</sequence>
<evidence type="ECO:0008006" key="11">
    <source>
        <dbReference type="Google" id="ProtNLM"/>
    </source>
</evidence>
<dbReference type="Pfam" id="PF00017">
    <property type="entry name" value="SH2"/>
    <property type="match status" value="1"/>
</dbReference>
<keyword evidence="1 5" id="KW-0728">SH3 domain</keyword>
<dbReference type="PROSITE" id="PS50001">
    <property type="entry name" value="SH2"/>
    <property type="match status" value="1"/>
</dbReference>
<organism evidence="9 10">
    <name type="scientific">Salarias fasciatus</name>
    <name type="common">Jewelled blenny</name>
    <name type="synonym">Blennius fasciatus</name>
    <dbReference type="NCBI Taxonomy" id="181472"/>
    <lineage>
        <taxon>Eukaryota</taxon>
        <taxon>Metazoa</taxon>
        <taxon>Chordata</taxon>
        <taxon>Craniata</taxon>
        <taxon>Vertebrata</taxon>
        <taxon>Euteleostomi</taxon>
        <taxon>Actinopterygii</taxon>
        <taxon>Neopterygii</taxon>
        <taxon>Teleostei</taxon>
        <taxon>Neoteleostei</taxon>
        <taxon>Acanthomorphata</taxon>
        <taxon>Ovalentaria</taxon>
        <taxon>Blenniimorphae</taxon>
        <taxon>Blenniiformes</taxon>
        <taxon>Blennioidei</taxon>
        <taxon>Blenniidae</taxon>
        <taxon>Salariinae</taxon>
        <taxon>Salarias</taxon>
    </lineage>
</organism>
<proteinExistence type="predicted"/>
<dbReference type="PRINTS" id="PR00401">
    <property type="entry name" value="SH2DOMAIN"/>
</dbReference>
<evidence type="ECO:0000313" key="9">
    <source>
        <dbReference type="Ensembl" id="ENSSFAP00005022958.1"/>
    </source>
</evidence>
<evidence type="ECO:0000256" key="4">
    <source>
        <dbReference type="PROSITE-ProRule" id="PRU00191"/>
    </source>
</evidence>
<keyword evidence="3" id="KW-0449">Lipoprotein</keyword>
<feature type="domain" description="SH2" evidence="7">
    <location>
        <begin position="60"/>
        <end position="99"/>
    </location>
</feature>
<evidence type="ECO:0000256" key="5">
    <source>
        <dbReference type="PROSITE-ProRule" id="PRU00192"/>
    </source>
</evidence>
<reference evidence="9" key="2">
    <citation type="submission" date="2025-08" db="UniProtKB">
        <authorList>
            <consortium name="Ensembl"/>
        </authorList>
    </citation>
    <scope>IDENTIFICATION</scope>
</reference>
<evidence type="ECO:0000256" key="2">
    <source>
        <dbReference type="ARBA" id="ARBA00022999"/>
    </source>
</evidence>
<dbReference type="InterPro" id="IPR036860">
    <property type="entry name" value="SH2_dom_sf"/>
</dbReference>
<dbReference type="InParanoid" id="A0A672GW55"/>
<dbReference type="Gene3D" id="3.30.505.10">
    <property type="entry name" value="SH2 domain"/>
    <property type="match status" value="1"/>
</dbReference>
<dbReference type="InterPro" id="IPR035641">
    <property type="entry name" value="GRB2_N_SH3"/>
</dbReference>
<feature type="compositionally biased region" description="Low complexity" evidence="6">
    <location>
        <begin position="118"/>
        <end position="157"/>
    </location>
</feature>
<dbReference type="Gene3D" id="2.30.30.40">
    <property type="entry name" value="SH3 Domains"/>
    <property type="match status" value="1"/>
</dbReference>